<keyword evidence="3" id="KW-1185">Reference proteome</keyword>
<feature type="transmembrane region" description="Helical" evidence="1">
    <location>
        <begin position="113"/>
        <end position="132"/>
    </location>
</feature>
<feature type="transmembrane region" description="Helical" evidence="1">
    <location>
        <begin position="80"/>
        <end position="101"/>
    </location>
</feature>
<reference evidence="2 3" key="1">
    <citation type="journal article" date="2015" name="Genome Announc.">
        <title>Draft Genome Sequence of Cyanobacterium Hassallia byssoidea Strain VB512170, Isolated from Monuments in India.</title>
        <authorList>
            <person name="Singh D."/>
            <person name="Chandrababunaidu M.M."/>
            <person name="Panda A."/>
            <person name="Sen D."/>
            <person name="Bhattacharyya S."/>
            <person name="Adhikary S.P."/>
            <person name="Tripathy S."/>
        </authorList>
    </citation>
    <scope>NUCLEOTIDE SEQUENCE [LARGE SCALE GENOMIC DNA]</scope>
    <source>
        <strain evidence="2 3">VB512170</strain>
    </source>
</reference>
<dbReference type="EMBL" id="JTCM02000025">
    <property type="protein sequence ID" value="NEU73594.1"/>
    <property type="molecule type" value="Genomic_DNA"/>
</dbReference>
<dbReference type="AlphaFoldDB" id="A0A846HA75"/>
<dbReference type="Proteomes" id="UP000031549">
    <property type="component" value="Unassembled WGS sequence"/>
</dbReference>
<keyword evidence="1" id="KW-1133">Transmembrane helix</keyword>
<proteinExistence type="predicted"/>
<organism evidence="2 3">
    <name type="scientific">Hassallia byssoidea VB512170</name>
    <dbReference type="NCBI Taxonomy" id="1304833"/>
    <lineage>
        <taxon>Bacteria</taxon>
        <taxon>Bacillati</taxon>
        <taxon>Cyanobacteriota</taxon>
        <taxon>Cyanophyceae</taxon>
        <taxon>Nostocales</taxon>
        <taxon>Tolypothrichaceae</taxon>
        <taxon>Hassallia</taxon>
    </lineage>
</organism>
<keyword evidence="1" id="KW-0812">Transmembrane</keyword>
<sequence>MAFLTYDWSFVYLLAQSNQSSGSAGGSFFSFIFGLAAYIFGSYCFYKIYQKLGEPNAWFAWIPILNNWIMYKAGGQSPWWTIAIFIPLVNFVALIFLIIAFVNVVKKLGKNPWLILLMIIPIVNFVVLYNFAFG</sequence>
<dbReference type="Pfam" id="PF18936">
    <property type="entry name" value="DUF5684"/>
    <property type="match status" value="1"/>
</dbReference>
<dbReference type="RefSeq" id="WP_039740871.1">
    <property type="nucleotide sequence ID" value="NZ_JTCM02000025.1"/>
</dbReference>
<name>A0A846HA75_9CYAN</name>
<dbReference type="InterPro" id="IPR043739">
    <property type="entry name" value="DUF5684"/>
</dbReference>
<feature type="transmembrane region" description="Helical" evidence="1">
    <location>
        <begin position="28"/>
        <end position="46"/>
    </location>
</feature>
<protein>
    <recommendedName>
        <fullName evidence="4">Signal peptidase I</fullName>
    </recommendedName>
</protein>
<evidence type="ECO:0000256" key="1">
    <source>
        <dbReference type="SAM" id="Phobius"/>
    </source>
</evidence>
<accession>A0A846HA75</accession>
<comment type="caution">
    <text evidence="2">The sequence shown here is derived from an EMBL/GenBank/DDBJ whole genome shotgun (WGS) entry which is preliminary data.</text>
</comment>
<gene>
    <name evidence="2" type="ORF">PI95_013730</name>
</gene>
<evidence type="ECO:0000313" key="2">
    <source>
        <dbReference type="EMBL" id="NEU73594.1"/>
    </source>
</evidence>
<evidence type="ECO:0008006" key="4">
    <source>
        <dbReference type="Google" id="ProtNLM"/>
    </source>
</evidence>
<evidence type="ECO:0000313" key="3">
    <source>
        <dbReference type="Proteomes" id="UP000031549"/>
    </source>
</evidence>
<keyword evidence="1" id="KW-0472">Membrane</keyword>